<evidence type="ECO:0000256" key="1">
    <source>
        <dbReference type="HAMAP-Rule" id="MF_00386"/>
    </source>
</evidence>
<dbReference type="Proteomes" id="UP000230935">
    <property type="component" value="Unassembled WGS sequence"/>
</dbReference>
<dbReference type="HAMAP" id="MF_00386">
    <property type="entry name" value="UPF0161_YidD"/>
    <property type="match status" value="1"/>
</dbReference>
<dbReference type="Pfam" id="PF01809">
    <property type="entry name" value="YidD"/>
    <property type="match status" value="1"/>
</dbReference>
<keyword evidence="1" id="KW-0472">Membrane</keyword>
<gene>
    <name evidence="2" type="primary">yidD</name>
    <name evidence="2" type="ORF">COT81_04260</name>
</gene>
<evidence type="ECO:0000313" key="2">
    <source>
        <dbReference type="EMBL" id="PIS04842.1"/>
    </source>
</evidence>
<comment type="function">
    <text evidence="1">Could be involved in insertion of integral membrane proteins into the membrane.</text>
</comment>
<protein>
    <recommendedName>
        <fullName evidence="1">Putative membrane protein insertion efficiency factor</fullName>
    </recommendedName>
</protein>
<comment type="subcellular location">
    <subcellularLocation>
        <location evidence="1">Cell membrane</location>
        <topology evidence="1">Peripheral membrane protein</topology>
        <orientation evidence="1">Cytoplasmic side</orientation>
    </subcellularLocation>
</comment>
<organism evidence="2 3">
    <name type="scientific">Candidatus Buchananbacteria bacterium CG10_big_fil_rev_8_21_14_0_10_42_9</name>
    <dbReference type="NCBI Taxonomy" id="1974526"/>
    <lineage>
        <taxon>Bacteria</taxon>
        <taxon>Candidatus Buchananiibacteriota</taxon>
    </lineage>
</organism>
<comment type="caution">
    <text evidence="2">The sequence shown here is derived from an EMBL/GenBank/DDBJ whole genome shotgun (WGS) entry which is preliminary data.</text>
</comment>
<dbReference type="AlphaFoldDB" id="A0A2H0W0F4"/>
<keyword evidence="1" id="KW-1003">Cell membrane</keyword>
<evidence type="ECO:0000313" key="3">
    <source>
        <dbReference type="Proteomes" id="UP000230935"/>
    </source>
</evidence>
<proteinExistence type="inferred from homology"/>
<name>A0A2H0W0F4_9BACT</name>
<dbReference type="SMART" id="SM01234">
    <property type="entry name" value="Haemolytic"/>
    <property type="match status" value="1"/>
</dbReference>
<dbReference type="PANTHER" id="PTHR33383">
    <property type="entry name" value="MEMBRANE PROTEIN INSERTION EFFICIENCY FACTOR-RELATED"/>
    <property type="match status" value="1"/>
</dbReference>
<dbReference type="PANTHER" id="PTHR33383:SF1">
    <property type="entry name" value="MEMBRANE PROTEIN INSERTION EFFICIENCY FACTOR-RELATED"/>
    <property type="match status" value="1"/>
</dbReference>
<accession>A0A2H0W0F4</accession>
<dbReference type="NCBIfam" id="TIGR00278">
    <property type="entry name" value="membrane protein insertion efficiency factor YidD"/>
    <property type="match status" value="1"/>
</dbReference>
<dbReference type="InterPro" id="IPR002696">
    <property type="entry name" value="Membr_insert_effic_factor_YidD"/>
</dbReference>
<dbReference type="GO" id="GO:0005886">
    <property type="term" value="C:plasma membrane"/>
    <property type="evidence" value="ECO:0007669"/>
    <property type="project" value="UniProtKB-SubCell"/>
</dbReference>
<reference evidence="3" key="1">
    <citation type="submission" date="2017-09" db="EMBL/GenBank/DDBJ databases">
        <title>Depth-based differentiation of microbial function through sediment-hosted aquifers and enrichment of novel symbionts in the deep terrestrial subsurface.</title>
        <authorList>
            <person name="Probst A.J."/>
            <person name="Ladd B."/>
            <person name="Jarett J.K."/>
            <person name="Geller-Mcgrath D.E."/>
            <person name="Sieber C.M.K."/>
            <person name="Emerson J.B."/>
            <person name="Anantharaman K."/>
            <person name="Thomas B.C."/>
            <person name="Malmstrom R."/>
            <person name="Stieglmeier M."/>
            <person name="Klingl A."/>
            <person name="Woyke T."/>
            <person name="Ryan C.M."/>
            <person name="Banfield J.F."/>
        </authorList>
    </citation>
    <scope>NUCLEOTIDE SEQUENCE [LARGE SCALE GENOMIC DNA]</scope>
</reference>
<sequence>MITFKFTSQFIALRAIRLYQKTLSFDHGWLRGLYPDGFCRYYPSCSEYTYQAIARHGVLRGSKMGLWRILRCNPWSHGGNDPVK</sequence>
<dbReference type="EMBL" id="PEZZ01000034">
    <property type="protein sequence ID" value="PIS04842.1"/>
    <property type="molecule type" value="Genomic_DNA"/>
</dbReference>
<comment type="similarity">
    <text evidence="1">Belongs to the UPF0161 family.</text>
</comment>